<evidence type="ECO:0000313" key="1">
    <source>
        <dbReference type="EMBL" id="VDM02030.1"/>
    </source>
</evidence>
<reference evidence="1 2" key="2">
    <citation type="submission" date="2018-11" db="EMBL/GenBank/DDBJ databases">
        <authorList>
            <consortium name="Pathogen Informatics"/>
        </authorList>
    </citation>
    <scope>NUCLEOTIDE SEQUENCE [LARGE SCALE GENOMIC DNA]</scope>
    <source>
        <strain evidence="1 2">NST_G2</strain>
    </source>
</reference>
<sequence>MEQPPGEIGGRAATQTNFTRRCHFGCWLKGRTKRRYKDTLKKYLKQLQINPATWEDLAWYRLAWRRSVKTGAAIYEAKRIAKRAAHKSQSPRIHTANAQALPTYPRCPCTFRERIGLVEHFRTKCNNNPATSNCFTCLRPHENDHPNH</sequence>
<gene>
    <name evidence="1" type="ORF">SSLN_LOCUS15644</name>
</gene>
<protein>
    <submittedName>
        <fullName evidence="3">C2H2-type domain-containing protein</fullName>
    </submittedName>
</protein>
<accession>A0A183TGP6</accession>
<dbReference type="EMBL" id="UYSU01040151">
    <property type="protein sequence ID" value="VDM02030.1"/>
    <property type="molecule type" value="Genomic_DNA"/>
</dbReference>
<evidence type="ECO:0000313" key="3">
    <source>
        <dbReference type="WBParaSite" id="SSLN_0001623501-mRNA-1"/>
    </source>
</evidence>
<name>A0A183TGP6_SCHSO</name>
<dbReference type="AlphaFoldDB" id="A0A183TGP6"/>
<reference evidence="3" key="1">
    <citation type="submission" date="2016-06" db="UniProtKB">
        <authorList>
            <consortium name="WormBaseParasite"/>
        </authorList>
    </citation>
    <scope>IDENTIFICATION</scope>
</reference>
<keyword evidence="2" id="KW-1185">Reference proteome</keyword>
<proteinExistence type="predicted"/>
<dbReference type="Proteomes" id="UP000275846">
    <property type="component" value="Unassembled WGS sequence"/>
</dbReference>
<evidence type="ECO:0000313" key="2">
    <source>
        <dbReference type="Proteomes" id="UP000275846"/>
    </source>
</evidence>
<dbReference type="WBParaSite" id="SSLN_0001623501-mRNA-1">
    <property type="protein sequence ID" value="SSLN_0001623501-mRNA-1"/>
    <property type="gene ID" value="SSLN_0001623501"/>
</dbReference>
<organism evidence="3">
    <name type="scientific">Schistocephalus solidus</name>
    <name type="common">Tapeworm</name>
    <dbReference type="NCBI Taxonomy" id="70667"/>
    <lineage>
        <taxon>Eukaryota</taxon>
        <taxon>Metazoa</taxon>
        <taxon>Spiralia</taxon>
        <taxon>Lophotrochozoa</taxon>
        <taxon>Platyhelminthes</taxon>
        <taxon>Cestoda</taxon>
        <taxon>Eucestoda</taxon>
        <taxon>Diphyllobothriidea</taxon>
        <taxon>Diphyllobothriidae</taxon>
        <taxon>Schistocephalus</taxon>
    </lineage>
</organism>